<sequence length="313" mass="34079">MSSDDGETSELKQSKASEDKIVNVEKDADENHKKVESEEKETSHTNERREPEPAESESQKLSCRDDQGETLMAKSLQADDSTVCAQKSSMKQAEKAHGAVMRAQRKGDGKCGMEESKKPGVPTVDFQKGNDVVYGMKESEVSDDNAACDQRDRSGEPVISYPKKPSNVLDAQKECGQETEMSGSQILDDTHLSLHDDSGDETDPENVFKVDSHEIKMESNSYKLSAVQISALPISSEETVHKVRESEVICIEDKRPSASLILPQDTVTSFVSSTEDKKGLTQTAESVDTAIPVQSAKVSTKPISAGSSCSKKT</sequence>
<protein>
    <submittedName>
        <fullName evidence="2">Uncharacterized protein</fullName>
    </submittedName>
</protein>
<feature type="non-terminal residue" evidence="2">
    <location>
        <position position="313"/>
    </location>
</feature>
<evidence type="ECO:0000256" key="1">
    <source>
        <dbReference type="SAM" id="MobiDB-lite"/>
    </source>
</evidence>
<comment type="caution">
    <text evidence="2">The sequence shown here is derived from an EMBL/GenBank/DDBJ whole genome shotgun (WGS) entry which is preliminary data.</text>
</comment>
<dbReference type="EMBL" id="NEVH01013556">
    <property type="protein sequence ID" value="PNF28711.1"/>
    <property type="molecule type" value="Genomic_DNA"/>
</dbReference>
<dbReference type="AlphaFoldDB" id="A0A2J7QJD8"/>
<feature type="compositionally biased region" description="Basic and acidic residues" evidence="1">
    <location>
        <begin position="105"/>
        <end position="118"/>
    </location>
</feature>
<feature type="region of interest" description="Disordered" evidence="1">
    <location>
        <begin position="1"/>
        <end position="206"/>
    </location>
</feature>
<reference evidence="2 3" key="1">
    <citation type="submission" date="2017-12" db="EMBL/GenBank/DDBJ databases">
        <title>Hemimetabolous genomes reveal molecular basis of termite eusociality.</title>
        <authorList>
            <person name="Harrison M.C."/>
            <person name="Jongepier E."/>
            <person name="Robertson H.M."/>
            <person name="Arning N."/>
            <person name="Bitard-Feildel T."/>
            <person name="Chao H."/>
            <person name="Childers C.P."/>
            <person name="Dinh H."/>
            <person name="Doddapaneni H."/>
            <person name="Dugan S."/>
            <person name="Gowin J."/>
            <person name="Greiner C."/>
            <person name="Han Y."/>
            <person name="Hu H."/>
            <person name="Hughes D.S.T."/>
            <person name="Huylmans A.-K."/>
            <person name="Kemena C."/>
            <person name="Kremer L.P.M."/>
            <person name="Lee S.L."/>
            <person name="Lopez-Ezquerra A."/>
            <person name="Mallet L."/>
            <person name="Monroy-Kuhn J.M."/>
            <person name="Moser A."/>
            <person name="Murali S.C."/>
            <person name="Muzny D.M."/>
            <person name="Otani S."/>
            <person name="Piulachs M.-D."/>
            <person name="Poelchau M."/>
            <person name="Qu J."/>
            <person name="Schaub F."/>
            <person name="Wada-Katsumata A."/>
            <person name="Worley K.C."/>
            <person name="Xie Q."/>
            <person name="Ylla G."/>
            <person name="Poulsen M."/>
            <person name="Gibbs R.A."/>
            <person name="Schal C."/>
            <person name="Richards S."/>
            <person name="Belles X."/>
            <person name="Korb J."/>
            <person name="Bornberg-Bauer E."/>
        </authorList>
    </citation>
    <scope>NUCLEOTIDE SEQUENCE [LARGE SCALE GENOMIC DNA]</scope>
    <source>
        <tissue evidence="2">Whole body</tissue>
    </source>
</reference>
<accession>A0A2J7QJD8</accession>
<dbReference type="Proteomes" id="UP000235965">
    <property type="component" value="Unassembled WGS sequence"/>
</dbReference>
<dbReference type="OrthoDB" id="342264at2759"/>
<organism evidence="2 3">
    <name type="scientific">Cryptotermes secundus</name>
    <dbReference type="NCBI Taxonomy" id="105785"/>
    <lineage>
        <taxon>Eukaryota</taxon>
        <taxon>Metazoa</taxon>
        <taxon>Ecdysozoa</taxon>
        <taxon>Arthropoda</taxon>
        <taxon>Hexapoda</taxon>
        <taxon>Insecta</taxon>
        <taxon>Pterygota</taxon>
        <taxon>Neoptera</taxon>
        <taxon>Polyneoptera</taxon>
        <taxon>Dictyoptera</taxon>
        <taxon>Blattodea</taxon>
        <taxon>Blattoidea</taxon>
        <taxon>Termitoidae</taxon>
        <taxon>Kalotermitidae</taxon>
        <taxon>Cryptotermitinae</taxon>
        <taxon>Cryptotermes</taxon>
    </lineage>
</organism>
<evidence type="ECO:0000313" key="3">
    <source>
        <dbReference type="Proteomes" id="UP000235965"/>
    </source>
</evidence>
<evidence type="ECO:0000313" key="2">
    <source>
        <dbReference type="EMBL" id="PNF28711.1"/>
    </source>
</evidence>
<feature type="compositionally biased region" description="Basic and acidic residues" evidence="1">
    <location>
        <begin position="188"/>
        <end position="197"/>
    </location>
</feature>
<name>A0A2J7QJD8_9NEOP</name>
<feature type="compositionally biased region" description="Polar residues" evidence="1">
    <location>
        <begin position="78"/>
        <end position="91"/>
    </location>
</feature>
<gene>
    <name evidence="2" type="ORF">B7P43_G07874</name>
</gene>
<keyword evidence="3" id="KW-1185">Reference proteome</keyword>
<feature type="compositionally biased region" description="Basic and acidic residues" evidence="1">
    <location>
        <begin position="9"/>
        <end position="52"/>
    </location>
</feature>
<proteinExistence type="predicted"/>